<comment type="similarity">
    <text evidence="1">Belongs to the peptidase S13 family.</text>
</comment>
<gene>
    <name evidence="4" type="primary">dacB</name>
    <name evidence="4" type="ORF">Tsumi_14420</name>
</gene>
<dbReference type="InterPro" id="IPR000667">
    <property type="entry name" value="Peptidase_S13"/>
</dbReference>
<dbReference type="EMBL" id="BAAFSF010000004">
    <property type="protein sequence ID" value="GAB1252336.1"/>
    <property type="molecule type" value="Genomic_DNA"/>
</dbReference>
<sequence>MKHYKHLLFLAVLCLSTLANTTYTLLAAEGEPELKQTKQATELYQQLAHAERKGVASFSCLLKAADTGEEIFSYQPNRSMIPASTTKLFTTAAATLLLDSFPFVTDFRISGRVQNGTLVGDLIIVGSGDPTIYSKYFPADSIRFRESLLAALQVHQIKRLEGAVVVNAAAYDRIGFHPEWMAEDRGEWYANGVYGFNIFDNWIKLTLSTGSDKYDVSILRTYPPRSGVEWDNQIVTSKRGGSAEGDGLPLVEKRTLKGTLPTNRSSIKLSVDMPHPPYYAARFITYLLQDNGIEVAKAPEVSFTPPESKGKLIGRYWGPKKGDILHATNYFSLNHYAETLLKAMARGEKPASTEAGIRCELQFFKEEGLKFSESFRLVDGSGLARANRFTANDMAILLHFMMHQDKPLFDNYLYSLPEAGSEGTVRRFLSNKPYNSYLKSGSMSGVQCYAGYIDYQGRQYLLVLMANNVKERATTRTLFSKVADLVTTIE</sequence>
<dbReference type="PRINTS" id="PR00922">
    <property type="entry name" value="DADACBPTASE3"/>
</dbReference>
<evidence type="ECO:0000256" key="2">
    <source>
        <dbReference type="ARBA" id="ARBA00022801"/>
    </source>
</evidence>
<proteinExistence type="inferred from homology"/>
<dbReference type="NCBIfam" id="TIGR00666">
    <property type="entry name" value="PBP4"/>
    <property type="match status" value="1"/>
</dbReference>
<dbReference type="InterPro" id="IPR012338">
    <property type="entry name" value="Beta-lactam/transpept-like"/>
</dbReference>
<feature type="chain" id="PRO_5046181392" evidence="3">
    <location>
        <begin position="28"/>
        <end position="490"/>
    </location>
</feature>
<dbReference type="PANTHER" id="PTHR30023:SF0">
    <property type="entry name" value="PENICILLIN-SENSITIVE CARBOXYPEPTIDASE A"/>
    <property type="match status" value="1"/>
</dbReference>
<reference evidence="4 5" key="1">
    <citation type="journal article" date="2025" name="Int. J. Syst. Evol. Microbiol.">
        <title>Desulfovibrio falkowii sp. nov., Porphyromonas miyakawae sp. nov., Mediterraneibacter flintii sp. nov. and Owariibacterium komagatae gen. nov., sp. nov., isolated from human faeces.</title>
        <authorList>
            <person name="Hamaguchi T."/>
            <person name="Ohara M."/>
            <person name="Hisatomi A."/>
            <person name="Sekiguchi K."/>
            <person name="Takeda J.I."/>
            <person name="Ueyama J."/>
            <person name="Ito M."/>
            <person name="Nishiwaki H."/>
            <person name="Ogi T."/>
            <person name="Hirayama M."/>
            <person name="Ohkuma M."/>
            <person name="Sakamoto M."/>
            <person name="Ohno K."/>
        </authorList>
    </citation>
    <scope>NUCLEOTIDE SEQUENCE [LARGE SCALE GENOMIC DNA]</scope>
    <source>
        <strain evidence="4 5">13CB11C</strain>
    </source>
</reference>
<dbReference type="Gene3D" id="3.50.80.20">
    <property type="entry name" value="D-Ala-D-Ala carboxypeptidase C, peptidase S13"/>
    <property type="match status" value="1"/>
</dbReference>
<comment type="caution">
    <text evidence="4">The sequence shown here is derived from an EMBL/GenBank/DDBJ whole genome shotgun (WGS) entry which is preliminary data.</text>
</comment>
<evidence type="ECO:0000313" key="5">
    <source>
        <dbReference type="Proteomes" id="UP001628220"/>
    </source>
</evidence>
<dbReference type="Proteomes" id="UP001628220">
    <property type="component" value="Unassembled WGS sequence"/>
</dbReference>
<accession>A0ABQ0E3S1</accession>
<dbReference type="GO" id="GO:0004180">
    <property type="term" value="F:carboxypeptidase activity"/>
    <property type="evidence" value="ECO:0007669"/>
    <property type="project" value="UniProtKB-KW"/>
</dbReference>
<keyword evidence="3" id="KW-0732">Signal</keyword>
<evidence type="ECO:0000313" key="4">
    <source>
        <dbReference type="EMBL" id="GAB1252336.1"/>
    </source>
</evidence>
<dbReference type="SUPFAM" id="SSF56601">
    <property type="entry name" value="beta-lactamase/transpeptidase-like"/>
    <property type="match status" value="1"/>
</dbReference>
<evidence type="ECO:0000256" key="1">
    <source>
        <dbReference type="ARBA" id="ARBA00006096"/>
    </source>
</evidence>
<keyword evidence="4" id="KW-0121">Carboxypeptidase</keyword>
<dbReference type="Pfam" id="PF02113">
    <property type="entry name" value="Peptidase_S13"/>
    <property type="match status" value="1"/>
</dbReference>
<dbReference type="PANTHER" id="PTHR30023">
    <property type="entry name" value="D-ALANYL-D-ALANINE CARBOXYPEPTIDASE"/>
    <property type="match status" value="1"/>
</dbReference>
<dbReference type="RefSeq" id="WP_411916092.1">
    <property type="nucleotide sequence ID" value="NZ_BAAFSF010000004.1"/>
</dbReference>
<keyword evidence="2" id="KW-0378">Hydrolase</keyword>
<keyword evidence="5" id="KW-1185">Reference proteome</keyword>
<dbReference type="Gene3D" id="3.40.710.10">
    <property type="entry name" value="DD-peptidase/beta-lactamase superfamily"/>
    <property type="match status" value="2"/>
</dbReference>
<protein>
    <submittedName>
        <fullName evidence="4">D-alanyl-D-alanine carboxypeptidase/D-alanyl-D-alanine-endopeptidase</fullName>
    </submittedName>
</protein>
<organism evidence="4 5">
    <name type="scientific">Porphyromonas miyakawae</name>
    <dbReference type="NCBI Taxonomy" id="3137470"/>
    <lineage>
        <taxon>Bacteria</taxon>
        <taxon>Pseudomonadati</taxon>
        <taxon>Bacteroidota</taxon>
        <taxon>Bacteroidia</taxon>
        <taxon>Bacteroidales</taxon>
        <taxon>Porphyromonadaceae</taxon>
        <taxon>Porphyromonas</taxon>
    </lineage>
</organism>
<evidence type="ECO:0000256" key="3">
    <source>
        <dbReference type="SAM" id="SignalP"/>
    </source>
</evidence>
<name>A0ABQ0E3S1_9PORP</name>
<feature type="signal peptide" evidence="3">
    <location>
        <begin position="1"/>
        <end position="27"/>
    </location>
</feature>
<keyword evidence="4" id="KW-0645">Protease</keyword>